<evidence type="ECO:0000256" key="1">
    <source>
        <dbReference type="SAM" id="Coils"/>
    </source>
</evidence>
<feature type="coiled-coil region" evidence="1">
    <location>
        <begin position="42"/>
        <end position="76"/>
    </location>
</feature>
<evidence type="ECO:0000313" key="3">
    <source>
        <dbReference type="Proteomes" id="UP000193675"/>
    </source>
</evidence>
<sequence>MGPGARGVVVSRLHLGLCLVLMLLSATLAWQVQGWRLGRLLAQQAQTQAREAQVQAEAATRQLLAEREGRQQLERRLHDNESRYFKELSDARQTQVRLRDRLATADLRLSVLVERDATCAALPSTADAGGLDNGPVHARLDPAHAGRIIAITDRGDRGLIALRACQAYIRALVR</sequence>
<dbReference type="OrthoDB" id="7033315at2"/>
<reference evidence="2 3" key="1">
    <citation type="submission" date="2017-04" db="EMBL/GenBank/DDBJ databases">
        <title>Presence of VIM-2 positive Pseudomonas species in chickens and their surrounding environment.</title>
        <authorList>
            <person name="Zhang R."/>
        </authorList>
    </citation>
    <scope>NUCLEOTIDE SEQUENCE [LARGE SCALE GENOMIC DNA]</scope>
    <source>
        <strain evidence="2 3">DZ-C18</strain>
    </source>
</reference>
<accession>A0A1X1A5T7</accession>
<dbReference type="Proteomes" id="UP000193675">
    <property type="component" value="Unassembled WGS sequence"/>
</dbReference>
<keyword evidence="1" id="KW-0175">Coiled coil</keyword>
<protein>
    <submittedName>
        <fullName evidence="2">Lysis protein</fullName>
    </submittedName>
</protein>
<dbReference type="EMBL" id="NBWC01000003">
    <property type="protein sequence ID" value="ORL67283.1"/>
    <property type="molecule type" value="Genomic_DNA"/>
</dbReference>
<evidence type="ECO:0000313" key="2">
    <source>
        <dbReference type="EMBL" id="ORL67283.1"/>
    </source>
</evidence>
<dbReference type="GO" id="GO:0044659">
    <property type="term" value="P:viral release from host cell by cytolysis"/>
    <property type="evidence" value="ECO:0007669"/>
    <property type="project" value="InterPro"/>
</dbReference>
<dbReference type="InterPro" id="IPR004929">
    <property type="entry name" value="I-spanin"/>
</dbReference>
<comment type="caution">
    <text evidence="2">The sequence shown here is derived from an EMBL/GenBank/DDBJ whole genome shotgun (WGS) entry which is preliminary data.</text>
</comment>
<dbReference type="Pfam" id="PF03245">
    <property type="entry name" value="Phage_lysis"/>
    <property type="match status" value="1"/>
</dbReference>
<organism evidence="2 3">
    <name type="scientific">Pseudomonas putida</name>
    <name type="common">Arthrobacter siderocapsulatus</name>
    <dbReference type="NCBI Taxonomy" id="303"/>
    <lineage>
        <taxon>Bacteria</taxon>
        <taxon>Pseudomonadati</taxon>
        <taxon>Pseudomonadota</taxon>
        <taxon>Gammaproteobacteria</taxon>
        <taxon>Pseudomonadales</taxon>
        <taxon>Pseudomonadaceae</taxon>
        <taxon>Pseudomonas</taxon>
    </lineage>
</organism>
<dbReference type="AlphaFoldDB" id="A0A1X1A5T7"/>
<gene>
    <name evidence="2" type="ORF">B7H17_02915</name>
</gene>
<proteinExistence type="predicted"/>
<name>A0A1X1A5T7_PSEPU</name>